<feature type="coiled-coil region" evidence="3">
    <location>
        <begin position="44"/>
        <end position="104"/>
    </location>
</feature>
<evidence type="ECO:0000313" key="5">
    <source>
        <dbReference type="Proteomes" id="UP000198517"/>
    </source>
</evidence>
<gene>
    <name evidence="4" type="ORF">SAMN05421544_10847</name>
</gene>
<dbReference type="RefSeq" id="WP_245688894.1">
    <property type="nucleotide sequence ID" value="NZ_FNAS01000008.1"/>
</dbReference>
<sequence length="174" mass="20040">MKSLKSILTISTLLLTIIFLKAQKIGVVDTNYILGKLPEYQQAEKRLNSQVKTWQDEAVKLQNEYDAQKTAFENEKVLLVGDQLKQREQKVKDLQTKLQDLISKKFGTDGEVNKLRVSLVRPFQDRIWNVINTMSKKEHLGIVIDKNSTSVLFLDKAYDYTDNVLNILLKNQGK</sequence>
<dbReference type="PANTHER" id="PTHR35089:SF1">
    <property type="entry name" value="CHAPERONE PROTEIN SKP"/>
    <property type="match status" value="1"/>
</dbReference>
<dbReference type="InterPro" id="IPR005632">
    <property type="entry name" value="Chaperone_Skp"/>
</dbReference>
<dbReference type="Proteomes" id="UP000198517">
    <property type="component" value="Unassembled WGS sequence"/>
</dbReference>
<dbReference type="SUPFAM" id="SSF111384">
    <property type="entry name" value="OmpH-like"/>
    <property type="match status" value="1"/>
</dbReference>
<dbReference type="AlphaFoldDB" id="A0A1G7CJA3"/>
<evidence type="ECO:0000256" key="2">
    <source>
        <dbReference type="ARBA" id="ARBA00022729"/>
    </source>
</evidence>
<name>A0A1G7CJA3_9FLAO</name>
<evidence type="ECO:0000256" key="1">
    <source>
        <dbReference type="ARBA" id="ARBA00009091"/>
    </source>
</evidence>
<dbReference type="GO" id="GO:0051082">
    <property type="term" value="F:unfolded protein binding"/>
    <property type="evidence" value="ECO:0007669"/>
    <property type="project" value="InterPro"/>
</dbReference>
<protein>
    <submittedName>
        <fullName evidence="4">Outer membrane protein</fullName>
    </submittedName>
</protein>
<accession>A0A1G7CJA3</accession>
<proteinExistence type="inferred from homology"/>
<comment type="similarity">
    <text evidence="1">Belongs to the Skp family.</text>
</comment>
<reference evidence="4 5" key="1">
    <citation type="submission" date="2016-10" db="EMBL/GenBank/DDBJ databases">
        <authorList>
            <person name="de Groot N.N."/>
        </authorList>
    </citation>
    <scope>NUCLEOTIDE SEQUENCE [LARGE SCALE GENOMIC DNA]</scope>
    <source>
        <strain evidence="4 5">DSM 24015</strain>
    </source>
</reference>
<evidence type="ECO:0000313" key="4">
    <source>
        <dbReference type="EMBL" id="SDE38756.1"/>
    </source>
</evidence>
<dbReference type="Gene3D" id="3.30.910.20">
    <property type="entry name" value="Skp domain"/>
    <property type="match status" value="1"/>
</dbReference>
<dbReference type="STRING" id="1071918.SAMN05421544_10847"/>
<organism evidence="4 5">
    <name type="scientific">Riemerella columbipharyngis</name>
    <dbReference type="NCBI Taxonomy" id="1071918"/>
    <lineage>
        <taxon>Bacteria</taxon>
        <taxon>Pseudomonadati</taxon>
        <taxon>Bacteroidota</taxon>
        <taxon>Flavobacteriia</taxon>
        <taxon>Flavobacteriales</taxon>
        <taxon>Weeksellaceae</taxon>
        <taxon>Riemerella</taxon>
    </lineage>
</organism>
<keyword evidence="3" id="KW-0175">Coiled coil</keyword>
<dbReference type="GO" id="GO:0005829">
    <property type="term" value="C:cytosol"/>
    <property type="evidence" value="ECO:0007669"/>
    <property type="project" value="TreeGrafter"/>
</dbReference>
<keyword evidence="2" id="KW-0732">Signal</keyword>
<dbReference type="EMBL" id="FNAS01000008">
    <property type="protein sequence ID" value="SDE38756.1"/>
    <property type="molecule type" value="Genomic_DNA"/>
</dbReference>
<keyword evidence="5" id="KW-1185">Reference proteome</keyword>
<dbReference type="SMART" id="SM00935">
    <property type="entry name" value="OmpH"/>
    <property type="match status" value="1"/>
</dbReference>
<dbReference type="InterPro" id="IPR024930">
    <property type="entry name" value="Skp_dom_sf"/>
</dbReference>
<dbReference type="PANTHER" id="PTHR35089">
    <property type="entry name" value="CHAPERONE PROTEIN SKP"/>
    <property type="match status" value="1"/>
</dbReference>
<dbReference type="Pfam" id="PF03938">
    <property type="entry name" value="OmpH"/>
    <property type="match status" value="1"/>
</dbReference>
<dbReference type="GO" id="GO:0050821">
    <property type="term" value="P:protein stabilization"/>
    <property type="evidence" value="ECO:0007669"/>
    <property type="project" value="TreeGrafter"/>
</dbReference>
<evidence type="ECO:0000256" key="3">
    <source>
        <dbReference type="SAM" id="Coils"/>
    </source>
</evidence>